<protein>
    <recommendedName>
        <fullName evidence="4">Por secretion system C-terminal sorting domain-containing protein</fullName>
    </recommendedName>
</protein>
<gene>
    <name evidence="2" type="ORF">SAMN04488541_100932</name>
</gene>
<keyword evidence="3" id="KW-1185">Reference proteome</keyword>
<dbReference type="RefSeq" id="WP_091542099.1">
    <property type="nucleotide sequence ID" value="NZ_FONY01000009.1"/>
</dbReference>
<feature type="chain" id="PRO_5011790189" description="Por secretion system C-terminal sorting domain-containing protein" evidence="1">
    <location>
        <begin position="23"/>
        <end position="263"/>
    </location>
</feature>
<sequence length="263" mass="30136">MTNVKKIALLGFCLCFSLRLFAEELKINGVYNGINLHIQNPHDGSSNYCISAIYVNGVQIKTPSSTVITLDLGSMNFKIGDKIEVRIVHQDKCKPKIMNPNALLVRGEFHFGKLKVDEEGLYWEGRSESENGQYFIETFKNSSWQAEKAILAKGTRGVNNYTQQVNHTAGLNKYRIKYIDSPEKFYYSDEIEFISDKEKVYFYPKNVSTTIYFSKVVKYEILDANHKSVLKGSGNEIDCSSLLSGTYYLLYNNRTEQFYKKPN</sequence>
<evidence type="ECO:0008006" key="4">
    <source>
        <dbReference type="Google" id="ProtNLM"/>
    </source>
</evidence>
<dbReference type="AlphaFoldDB" id="A0A1I2E8P3"/>
<reference evidence="2 3" key="1">
    <citation type="submission" date="2016-10" db="EMBL/GenBank/DDBJ databases">
        <authorList>
            <person name="de Groot N.N."/>
        </authorList>
    </citation>
    <scope>NUCLEOTIDE SEQUENCE [LARGE SCALE GENOMIC DNA]</scope>
    <source>
        <strain>GEY</strain>
        <strain evidence="3">DSM 9560</strain>
    </source>
</reference>
<dbReference type="EMBL" id="FONY01000009">
    <property type="protein sequence ID" value="SFE88640.1"/>
    <property type="molecule type" value="Genomic_DNA"/>
</dbReference>
<proteinExistence type="predicted"/>
<accession>A0A1I2E8P3</accession>
<dbReference type="Proteomes" id="UP000199513">
    <property type="component" value="Unassembled WGS sequence"/>
</dbReference>
<name>A0A1I2E8P3_9BACT</name>
<evidence type="ECO:0000256" key="1">
    <source>
        <dbReference type="SAM" id="SignalP"/>
    </source>
</evidence>
<evidence type="ECO:0000313" key="2">
    <source>
        <dbReference type="EMBL" id="SFE88640.1"/>
    </source>
</evidence>
<feature type="signal peptide" evidence="1">
    <location>
        <begin position="1"/>
        <end position="22"/>
    </location>
</feature>
<keyword evidence="1" id="KW-0732">Signal</keyword>
<dbReference type="OrthoDB" id="1466693at2"/>
<organism evidence="2 3">
    <name type="scientific">Thermoflexibacter ruber</name>
    <dbReference type="NCBI Taxonomy" id="1003"/>
    <lineage>
        <taxon>Bacteria</taxon>
        <taxon>Pseudomonadati</taxon>
        <taxon>Bacteroidota</taxon>
        <taxon>Cytophagia</taxon>
        <taxon>Cytophagales</taxon>
        <taxon>Thermoflexibacteraceae</taxon>
        <taxon>Thermoflexibacter</taxon>
    </lineage>
</organism>
<evidence type="ECO:0000313" key="3">
    <source>
        <dbReference type="Proteomes" id="UP000199513"/>
    </source>
</evidence>